<dbReference type="STRING" id="767817.Desgi_0722"/>
<sequence length="80" mass="9314">MQYHWLQNVKKAMELELQEICLLAQLAERLPTANMRMQIIEKIAEEAIEANTWNCIYACFDSSHVPGHGCYNQESTQEKK</sequence>
<dbReference type="HOGENOM" id="CLU_2583995_0_0_9"/>
<protein>
    <submittedName>
        <fullName evidence="1">Uncharacterized protein</fullName>
    </submittedName>
</protein>
<organism evidence="1 2">
    <name type="scientific">Desulfoscipio gibsoniae DSM 7213</name>
    <dbReference type="NCBI Taxonomy" id="767817"/>
    <lineage>
        <taxon>Bacteria</taxon>
        <taxon>Bacillati</taxon>
        <taxon>Bacillota</taxon>
        <taxon>Clostridia</taxon>
        <taxon>Eubacteriales</taxon>
        <taxon>Desulfallaceae</taxon>
        <taxon>Desulfoscipio</taxon>
    </lineage>
</organism>
<evidence type="ECO:0000313" key="2">
    <source>
        <dbReference type="Proteomes" id="UP000013520"/>
    </source>
</evidence>
<dbReference type="RefSeq" id="WP_006520925.1">
    <property type="nucleotide sequence ID" value="NC_021184.1"/>
</dbReference>
<evidence type="ECO:0000313" key="1">
    <source>
        <dbReference type="EMBL" id="AGL00277.1"/>
    </source>
</evidence>
<reference evidence="1 2" key="1">
    <citation type="submission" date="2012-01" db="EMBL/GenBank/DDBJ databases">
        <title>Complete sequence of Desulfotomaculum gibsoniae DSM 7213.</title>
        <authorList>
            <consortium name="US DOE Joint Genome Institute"/>
            <person name="Lucas S."/>
            <person name="Han J."/>
            <person name="Lapidus A."/>
            <person name="Cheng J.-F."/>
            <person name="Goodwin L."/>
            <person name="Pitluck S."/>
            <person name="Peters L."/>
            <person name="Ovchinnikova G."/>
            <person name="Teshima H."/>
            <person name="Detter J.C."/>
            <person name="Han C."/>
            <person name="Tapia R."/>
            <person name="Land M."/>
            <person name="Hauser L."/>
            <person name="Kyrpides N."/>
            <person name="Ivanova N."/>
            <person name="Pagani I."/>
            <person name="Parshina S."/>
            <person name="Plugge C."/>
            <person name="Muyzer G."/>
            <person name="Kuever J."/>
            <person name="Ivanova A."/>
            <person name="Nazina T."/>
            <person name="Klenk H.-P."/>
            <person name="Brambilla E."/>
            <person name="Spring S."/>
            <person name="Stams A.F."/>
            <person name="Woyke T."/>
        </authorList>
    </citation>
    <scope>NUCLEOTIDE SEQUENCE [LARGE SCALE GENOMIC DNA]</scope>
    <source>
        <strain evidence="1 2">DSM 7213</strain>
    </source>
</reference>
<gene>
    <name evidence="1" type="ORF">Desgi_0722</name>
</gene>
<keyword evidence="2" id="KW-1185">Reference proteome</keyword>
<dbReference type="Proteomes" id="UP000013520">
    <property type="component" value="Chromosome"/>
</dbReference>
<dbReference type="KEGG" id="dgi:Desgi_0722"/>
<accession>R4KF31</accession>
<dbReference type="OrthoDB" id="9903736at2"/>
<dbReference type="AlphaFoldDB" id="R4KF31"/>
<proteinExistence type="predicted"/>
<name>R4KF31_9FIRM</name>
<dbReference type="EMBL" id="CP003273">
    <property type="protein sequence ID" value="AGL00277.1"/>
    <property type="molecule type" value="Genomic_DNA"/>
</dbReference>